<accession>A0A2H0Y1S5</accession>
<proteinExistence type="predicted"/>
<evidence type="ECO:0000313" key="1">
    <source>
        <dbReference type="EMBL" id="PIS31700.1"/>
    </source>
</evidence>
<evidence type="ECO:0000313" key="2">
    <source>
        <dbReference type="Proteomes" id="UP000231343"/>
    </source>
</evidence>
<sequence length="128" mass="14484">MIYLKKPTISRGSYYENFAEIGNFIGFSAKSLFPQNNFMAGYFIARACTSVLSSPICNNFEEKTIEKTRIMMVLQAVNRIIDTFQWLQPEMRTRTTTIFNGAIGSTNLSNGRGPASFLYSRDSYSMAN</sequence>
<protein>
    <submittedName>
        <fullName evidence="1">Uncharacterized protein</fullName>
    </submittedName>
</protein>
<gene>
    <name evidence="1" type="ORF">COT42_00300</name>
</gene>
<reference evidence="1 2" key="1">
    <citation type="submission" date="2017-09" db="EMBL/GenBank/DDBJ databases">
        <title>Depth-based differentiation of microbial function through sediment-hosted aquifers and enrichment of novel symbionts in the deep terrestrial subsurface.</title>
        <authorList>
            <person name="Probst A.J."/>
            <person name="Ladd B."/>
            <person name="Jarett J.K."/>
            <person name="Geller-Mcgrath D.E."/>
            <person name="Sieber C.M."/>
            <person name="Emerson J.B."/>
            <person name="Anantharaman K."/>
            <person name="Thomas B.C."/>
            <person name="Malmstrom R."/>
            <person name="Stieglmeier M."/>
            <person name="Klingl A."/>
            <person name="Woyke T."/>
            <person name="Ryan C.M."/>
            <person name="Banfield J.F."/>
        </authorList>
    </citation>
    <scope>NUCLEOTIDE SEQUENCE [LARGE SCALE GENOMIC DNA]</scope>
    <source>
        <strain evidence="1">CG08_land_8_20_14_0_20_45_16</strain>
    </source>
</reference>
<name>A0A2H0Y1S5_UNCSA</name>
<dbReference type="AlphaFoldDB" id="A0A2H0Y1S5"/>
<dbReference type="EMBL" id="PEYM01000004">
    <property type="protein sequence ID" value="PIS31700.1"/>
    <property type="molecule type" value="Genomic_DNA"/>
</dbReference>
<comment type="caution">
    <text evidence="1">The sequence shown here is derived from an EMBL/GenBank/DDBJ whole genome shotgun (WGS) entry which is preliminary data.</text>
</comment>
<organism evidence="1 2">
    <name type="scientific">Candidatus Saganbacteria bacterium CG08_land_8_20_14_0_20_45_16</name>
    <dbReference type="NCBI Taxonomy" id="2014293"/>
    <lineage>
        <taxon>Bacteria</taxon>
        <taxon>Bacillati</taxon>
        <taxon>Saganbacteria</taxon>
    </lineage>
</organism>
<dbReference type="Proteomes" id="UP000231343">
    <property type="component" value="Unassembled WGS sequence"/>
</dbReference>